<dbReference type="AlphaFoldDB" id="A0AAD7VT22"/>
<feature type="region of interest" description="Disordered" evidence="1">
    <location>
        <begin position="139"/>
        <end position="162"/>
    </location>
</feature>
<protein>
    <submittedName>
        <fullName evidence="2">Uncharacterized protein</fullName>
    </submittedName>
</protein>
<gene>
    <name evidence="2" type="ORF">POJ06DRAFT_114420</name>
</gene>
<evidence type="ECO:0000313" key="2">
    <source>
        <dbReference type="EMBL" id="KAJ8099670.1"/>
    </source>
</evidence>
<comment type="caution">
    <text evidence="2">The sequence shown here is derived from an EMBL/GenBank/DDBJ whole genome shotgun (WGS) entry which is preliminary data.</text>
</comment>
<keyword evidence="3" id="KW-1185">Reference proteome</keyword>
<dbReference type="EMBL" id="JARPMG010000006">
    <property type="protein sequence ID" value="KAJ8099670.1"/>
    <property type="molecule type" value="Genomic_DNA"/>
</dbReference>
<dbReference type="GeneID" id="80879302"/>
<sequence>MTVEAGSRRVNEYGVEENQKRRFGWFDRRRKDRKVSGEKVEVGRRQQSTAFYIARENDSRGAVPTTVTNVVRGGQNQPRPSILYDDQEMRYVVAPQQAVAQPLSVPRTRPRQHEGSMALRRRTSDDFAYVDEDRTAGRRVRVASDSSHQRSGYESGLRLGNRRPGPQWHLEELSASAFVQLPGSFAPAQGRRVVSFPGSAEMSSHGYHFQPSGS</sequence>
<dbReference type="Proteomes" id="UP001217417">
    <property type="component" value="Unassembled WGS sequence"/>
</dbReference>
<name>A0AAD7VT22_9ASCO</name>
<proteinExistence type="predicted"/>
<evidence type="ECO:0000313" key="3">
    <source>
        <dbReference type="Proteomes" id="UP001217417"/>
    </source>
</evidence>
<organism evidence="2 3">
    <name type="scientific">Lipomyces tetrasporus</name>
    <dbReference type="NCBI Taxonomy" id="54092"/>
    <lineage>
        <taxon>Eukaryota</taxon>
        <taxon>Fungi</taxon>
        <taxon>Dikarya</taxon>
        <taxon>Ascomycota</taxon>
        <taxon>Saccharomycotina</taxon>
        <taxon>Lipomycetes</taxon>
        <taxon>Lipomycetales</taxon>
        <taxon>Lipomycetaceae</taxon>
        <taxon>Lipomyces</taxon>
    </lineage>
</organism>
<accession>A0AAD7VT22</accession>
<reference evidence="2" key="1">
    <citation type="submission" date="2023-03" db="EMBL/GenBank/DDBJ databases">
        <title>Near-Complete genome sequence of Lipomyces tetrasporous NRRL Y-64009, an oleaginous yeast capable of growing on lignocellulosic hydrolysates.</title>
        <authorList>
            <consortium name="Lawrence Berkeley National Laboratory"/>
            <person name="Jagtap S.S."/>
            <person name="Liu J.-J."/>
            <person name="Walukiewicz H.E."/>
            <person name="Pangilinan J."/>
            <person name="Lipzen A."/>
            <person name="Ahrendt S."/>
            <person name="Koriabine M."/>
            <person name="Cobaugh K."/>
            <person name="Salamov A."/>
            <person name="Yoshinaga Y."/>
            <person name="Ng V."/>
            <person name="Daum C."/>
            <person name="Grigoriev I.V."/>
            <person name="Slininger P.J."/>
            <person name="Dien B.S."/>
            <person name="Jin Y.-S."/>
            <person name="Rao C.V."/>
        </authorList>
    </citation>
    <scope>NUCLEOTIDE SEQUENCE</scope>
    <source>
        <strain evidence="2">NRRL Y-64009</strain>
    </source>
</reference>
<dbReference type="RefSeq" id="XP_056043120.1">
    <property type="nucleotide sequence ID" value="XM_056184136.1"/>
</dbReference>
<evidence type="ECO:0000256" key="1">
    <source>
        <dbReference type="SAM" id="MobiDB-lite"/>
    </source>
</evidence>